<dbReference type="RefSeq" id="WP_168775036.1">
    <property type="nucleotide sequence ID" value="NZ_JAABNR010000010.1"/>
</dbReference>
<comment type="caution">
    <text evidence="2">The sequence shown here is derived from an EMBL/GenBank/DDBJ whole genome shotgun (WGS) entry which is preliminary data.</text>
</comment>
<keyword evidence="1" id="KW-0812">Transmembrane</keyword>
<keyword evidence="1" id="KW-0472">Membrane</keyword>
<accession>A0AAE5BSS4</accession>
<sequence>MSRTTITQMADRVSGLMAERLKIKGNLETQVKRAKRQLPREVFAAAEALVEAVQLSANPKFLPRIDLEAVSVAYDILVKHLNSVNRAERRKGMVLDIAARIAFAVLVVAVLWVAALYWRGHI</sequence>
<dbReference type="Proteomes" id="UP001193501">
    <property type="component" value="Unassembled WGS sequence"/>
</dbReference>
<keyword evidence="1" id="KW-1133">Transmembrane helix</keyword>
<evidence type="ECO:0000313" key="2">
    <source>
        <dbReference type="EMBL" id="NBZ88220.1"/>
    </source>
</evidence>
<evidence type="ECO:0000313" key="3">
    <source>
        <dbReference type="Proteomes" id="UP001193501"/>
    </source>
</evidence>
<keyword evidence="3" id="KW-1185">Reference proteome</keyword>
<reference evidence="2" key="1">
    <citation type="submission" date="2020-01" db="EMBL/GenBank/DDBJ databases">
        <authorList>
            <person name="Chen W.-M."/>
        </authorList>
    </citation>
    <scope>NUCLEOTIDE SEQUENCE</scope>
    <source>
        <strain evidence="2">CYK-10</strain>
    </source>
</reference>
<dbReference type="EMBL" id="JAABNR010000010">
    <property type="protein sequence ID" value="NBZ88220.1"/>
    <property type="molecule type" value="Genomic_DNA"/>
</dbReference>
<feature type="transmembrane region" description="Helical" evidence="1">
    <location>
        <begin position="97"/>
        <end position="118"/>
    </location>
</feature>
<name>A0AAE5BSS4_9RHOB</name>
<evidence type="ECO:0000256" key="1">
    <source>
        <dbReference type="SAM" id="Phobius"/>
    </source>
</evidence>
<dbReference type="AlphaFoldDB" id="A0AAE5BSS4"/>
<protein>
    <submittedName>
        <fullName evidence="2">Uncharacterized protein</fullName>
    </submittedName>
</protein>
<proteinExistence type="predicted"/>
<gene>
    <name evidence="2" type="ORF">GV832_11575</name>
</gene>
<organism evidence="2 3">
    <name type="scientific">Stagnihabitans tardus</name>
    <dbReference type="NCBI Taxonomy" id="2699202"/>
    <lineage>
        <taxon>Bacteria</taxon>
        <taxon>Pseudomonadati</taxon>
        <taxon>Pseudomonadota</taxon>
        <taxon>Alphaproteobacteria</taxon>
        <taxon>Rhodobacterales</taxon>
        <taxon>Paracoccaceae</taxon>
        <taxon>Stagnihabitans</taxon>
    </lineage>
</organism>